<organism evidence="1 2">
    <name type="scientific">Natronomonas aquatica</name>
    <dbReference type="NCBI Taxonomy" id="2841590"/>
    <lineage>
        <taxon>Archaea</taxon>
        <taxon>Methanobacteriati</taxon>
        <taxon>Methanobacteriota</taxon>
        <taxon>Stenosarchaea group</taxon>
        <taxon>Halobacteria</taxon>
        <taxon>Halobacteriales</taxon>
        <taxon>Natronomonadaceae</taxon>
        <taxon>Natronomonas</taxon>
    </lineage>
</organism>
<dbReference type="NCBIfam" id="TIGR01460">
    <property type="entry name" value="HAD-SF-IIA"/>
    <property type="match status" value="1"/>
</dbReference>
<dbReference type="InterPro" id="IPR036412">
    <property type="entry name" value="HAD-like_sf"/>
</dbReference>
<gene>
    <name evidence="1" type="ORF">KM295_00175</name>
</gene>
<dbReference type="Proteomes" id="UP001139494">
    <property type="component" value="Unassembled WGS sequence"/>
</dbReference>
<dbReference type="AlphaFoldDB" id="A0A9R1CPX7"/>
<dbReference type="PANTHER" id="PTHR19288">
    <property type="entry name" value="4-NITROPHENYLPHOSPHATASE-RELATED"/>
    <property type="match status" value="1"/>
</dbReference>
<protein>
    <submittedName>
        <fullName evidence="1">HAD-IIA family hydrolase</fullName>
    </submittedName>
</protein>
<comment type="caution">
    <text evidence="1">The sequence shown here is derived from an EMBL/GenBank/DDBJ whole genome shotgun (WGS) entry which is preliminary data.</text>
</comment>
<evidence type="ECO:0000313" key="1">
    <source>
        <dbReference type="EMBL" id="MCQ4331922.1"/>
    </source>
</evidence>
<evidence type="ECO:0000313" key="2">
    <source>
        <dbReference type="Proteomes" id="UP001139494"/>
    </source>
</evidence>
<dbReference type="EMBL" id="JAHLKM010000001">
    <property type="protein sequence ID" value="MCQ4331922.1"/>
    <property type="molecule type" value="Genomic_DNA"/>
</dbReference>
<dbReference type="InterPro" id="IPR023214">
    <property type="entry name" value="HAD_sf"/>
</dbReference>
<proteinExistence type="predicted"/>
<dbReference type="Pfam" id="PF13344">
    <property type="entry name" value="Hydrolase_6"/>
    <property type="match status" value="1"/>
</dbReference>
<keyword evidence="1" id="KW-0378">Hydrolase</keyword>
<keyword evidence="2" id="KW-1185">Reference proteome</keyword>
<name>A0A9R1CPX7_9EURY</name>
<dbReference type="RefSeq" id="WP_256027731.1">
    <property type="nucleotide sequence ID" value="NZ_JAHLKM010000001.1"/>
</dbReference>
<dbReference type="GO" id="GO:0005737">
    <property type="term" value="C:cytoplasm"/>
    <property type="evidence" value="ECO:0007669"/>
    <property type="project" value="TreeGrafter"/>
</dbReference>
<dbReference type="GO" id="GO:0016791">
    <property type="term" value="F:phosphatase activity"/>
    <property type="evidence" value="ECO:0007669"/>
    <property type="project" value="TreeGrafter"/>
</dbReference>
<sequence>MKHVILDLDGTVYRGTESVSGVPQTIESLHDSGIQTTFLTNNATLSREEFVSKLYQMGIYAEPDEIFTSGTITARYLSAKFSSESVFAIGETAFYTALQEAGLEVTTDPEASDIVVVALDRDFDYETLSEALIALEKDQIPYFATNSDPTRPGENHPLPSTGSILGAIQVSADREPDQILGKPSKIAANIIQEKREIEPSEAIVVGDRLTTDIKFGKRMGTKTALVKSGGDRSYSKAVPDGPDYVLESLAKVEQVI</sequence>
<dbReference type="Gene3D" id="3.40.50.1000">
    <property type="entry name" value="HAD superfamily/HAD-like"/>
    <property type="match status" value="2"/>
</dbReference>
<dbReference type="SUPFAM" id="SSF56784">
    <property type="entry name" value="HAD-like"/>
    <property type="match status" value="1"/>
</dbReference>
<dbReference type="Pfam" id="PF13242">
    <property type="entry name" value="Hydrolase_like"/>
    <property type="match status" value="1"/>
</dbReference>
<dbReference type="PANTHER" id="PTHR19288:SF46">
    <property type="entry name" value="HALOACID DEHALOGENASE-LIKE HYDROLASE DOMAIN-CONTAINING PROTEIN 2"/>
    <property type="match status" value="1"/>
</dbReference>
<dbReference type="InterPro" id="IPR006357">
    <property type="entry name" value="HAD-SF_hydro_IIA"/>
</dbReference>
<accession>A0A9R1CPX7</accession>
<reference evidence="1" key="1">
    <citation type="journal article" date="2023" name="Front. Microbiol.">
        <title>Genomic-based phylogenetic and metabolic analyses of the genus Natronomonas, and description of Natronomonas aquatica sp. nov.</title>
        <authorList>
            <person name="Garcia-Roldan A."/>
            <person name="Duran-Viseras A."/>
            <person name="de la Haba R.R."/>
            <person name="Corral P."/>
            <person name="Sanchez-Porro C."/>
            <person name="Ventosa A."/>
        </authorList>
    </citation>
    <scope>NUCLEOTIDE SEQUENCE</scope>
    <source>
        <strain evidence="1">F2-12</strain>
    </source>
</reference>
<dbReference type="PIRSF" id="PIRSF000915">
    <property type="entry name" value="PGP-type_phosphatase"/>
    <property type="match status" value="1"/>
</dbReference>